<organism evidence="2">
    <name type="scientific">Gastroclonium compressum</name>
    <name type="common">Red alga</name>
    <name type="synonym">Coeloseira compressa</name>
    <dbReference type="NCBI Taxonomy" id="1852973"/>
    <lineage>
        <taxon>Eukaryota</taxon>
        <taxon>Rhodophyta</taxon>
        <taxon>Florideophyceae</taxon>
        <taxon>Rhodymeniophycidae</taxon>
        <taxon>Rhodymeniales</taxon>
        <taxon>Champiaceae</taxon>
        <taxon>Coeloseira</taxon>
    </lineage>
</organism>
<accession>A0A173G000</accession>
<dbReference type="GeneID" id="27983171"/>
<protein>
    <recommendedName>
        <fullName evidence="3">Transmembrane protein</fullName>
    </recommendedName>
</protein>
<gene>
    <name evidence="2" type="primary">orf245</name>
</gene>
<dbReference type="EMBL" id="KU053957">
    <property type="protein sequence ID" value="ANH09605.1"/>
    <property type="molecule type" value="Genomic_DNA"/>
</dbReference>
<feature type="transmembrane region" description="Helical" evidence="1">
    <location>
        <begin position="73"/>
        <end position="90"/>
    </location>
</feature>
<reference evidence="2" key="2">
    <citation type="submission" date="2016-06" db="EMBL/GenBank/DDBJ databases">
        <title>Genomic and phylogenetic analysis of Gastroclonium compressum supports its reinstatement to Coeloseira (Champiaceae, Rhodophyta).</title>
        <authorList>
            <person name="Kilpatrick Z."/>
            <person name="Hughey J.R."/>
        </authorList>
    </citation>
    <scope>NUCLEOTIDE SEQUENCE</scope>
</reference>
<feature type="transmembrane region" description="Helical" evidence="1">
    <location>
        <begin position="30"/>
        <end position="61"/>
    </location>
</feature>
<evidence type="ECO:0008006" key="3">
    <source>
        <dbReference type="Google" id="ProtNLM"/>
    </source>
</evidence>
<keyword evidence="2" id="KW-0934">Plastid</keyword>
<evidence type="ECO:0000256" key="1">
    <source>
        <dbReference type="SAM" id="Phobius"/>
    </source>
</evidence>
<dbReference type="AlphaFoldDB" id="A0A173G000"/>
<proteinExistence type="predicted"/>
<dbReference type="RefSeq" id="YP_009257522.1">
    <property type="nucleotide sequence ID" value="NC_030338.1"/>
</dbReference>
<reference evidence="2" key="1">
    <citation type="submission" date="2015-11" db="EMBL/GenBank/DDBJ databases">
        <authorList>
            <person name="Zhang Y."/>
            <person name="Guo Z."/>
        </authorList>
    </citation>
    <scope>NUCLEOTIDE SEQUENCE</scope>
</reference>
<keyword evidence="1" id="KW-0472">Membrane</keyword>
<keyword evidence="1" id="KW-1133">Transmembrane helix</keyword>
<keyword evidence="1" id="KW-0812">Transmembrane</keyword>
<evidence type="ECO:0000313" key="2">
    <source>
        <dbReference type="EMBL" id="ANH09605.1"/>
    </source>
</evidence>
<sequence length="239" mass="28780">MIYYLHLQIFNCYIYTPLTLIHQMNILQKVYITILALIVIPYQDMVKITISIVTCICFFTYLRYKSYCHKTNFILLIFGIYSLLKTKNIYQKFISNIYLNISKKNNINIIYLTIRTNLIIIINMLIIQILLCTTIYEKIITYTIYYSQLIYCKKRKCNPILAITSFSCQFLERISIYLNNKNHGIKIRNPQISLINHWQFFIIYIFHHCIQYIKKEVMAITCICYTRDINISEFKCYIF</sequence>
<geneLocation type="plastid" evidence="2"/>
<feature type="transmembrane region" description="Helical" evidence="1">
    <location>
        <begin position="110"/>
        <end position="131"/>
    </location>
</feature>
<name>A0A173G000_GASCM</name>